<dbReference type="HOGENOM" id="CLU_009665_20_3_0"/>
<feature type="domain" description="FAD-binding" evidence="4">
    <location>
        <begin position="13"/>
        <end position="356"/>
    </location>
</feature>
<organism evidence="5 6">
    <name type="scientific">Sphaerobacter thermophilus (strain ATCC 49802 / DSM 20745 / KCCM 41009 / NCIMB 13125 / S 6022)</name>
    <dbReference type="NCBI Taxonomy" id="479434"/>
    <lineage>
        <taxon>Bacteria</taxon>
        <taxon>Pseudomonadati</taxon>
        <taxon>Thermomicrobiota</taxon>
        <taxon>Thermomicrobia</taxon>
        <taxon>Sphaerobacterales</taxon>
        <taxon>Sphaerobacterineae</taxon>
        <taxon>Sphaerobacteraceae</taxon>
        <taxon>Sphaerobacter</taxon>
    </lineage>
</organism>
<keyword evidence="5" id="KW-0560">Oxidoreductase</keyword>
<dbReference type="eggNOG" id="COG0654">
    <property type="taxonomic scope" value="Bacteria"/>
</dbReference>
<dbReference type="Pfam" id="PF21274">
    <property type="entry name" value="Rng_hyd_C"/>
    <property type="match status" value="1"/>
</dbReference>
<sequence length="533" mass="56373">MVAVGGDVMSRTADVLVVGAGPTGLTLALQAHALGARVKIIDRRPDAWRPSRALILHPRTLEVLRPLGVTEAILDRADTAPEVHLRLGSRVVRVSLAGFALPDTPFPHLTLVRQTDVEEVLDRALAARGVVVERGTELVDLEHGPSRVRATLRSPAGLQHVDCTYVAGCDGPESTVRRLAGIGWQGKPYAEDVVIADAELDADLTPGVAHVAAGRDGLAFVFALGERATWRILATYPAGRDPIPYGQPGPPISRSELQALLDAAGLDARITSLAWSARYALQLRLASRFRQGRLFLAGDAAHTSSPGGGQGMNAGIQDAVNLGWKLACAAASDDPATLLDSYDLERRPVVRQILRMTHLIFWAEAATGPLPSLLRGVFAPLGAPLIPAILGRRRLVAEGVRLVSQLRVAYPDSPLSVEGSPALPGGPSAGRRLPDATVTTDGGQHTRLHALLAQPGFHVLLHRNAAPIEHTSFGPHVAVHRLSSIPGTGMVVVRPDGYIGLRCGIADSAQLRSWLTLAGASVPALTATSDERS</sequence>
<dbReference type="InterPro" id="IPR050641">
    <property type="entry name" value="RIFMO-like"/>
</dbReference>
<dbReference type="AlphaFoldDB" id="D1C1S7"/>
<gene>
    <name evidence="5" type="ordered locus">Sthe_0757</name>
</gene>
<keyword evidence="6" id="KW-1185">Reference proteome</keyword>
<keyword evidence="3" id="KW-0274">FAD</keyword>
<dbReference type="InterPro" id="IPR036188">
    <property type="entry name" value="FAD/NAD-bd_sf"/>
</dbReference>
<dbReference type="RefSeq" id="WP_012871241.1">
    <property type="nucleotide sequence ID" value="NC_013523.1"/>
</dbReference>
<proteinExistence type="predicted"/>
<comment type="cofactor">
    <cofactor evidence="1">
        <name>FAD</name>
        <dbReference type="ChEBI" id="CHEBI:57692"/>
    </cofactor>
</comment>
<evidence type="ECO:0000256" key="3">
    <source>
        <dbReference type="ARBA" id="ARBA00022827"/>
    </source>
</evidence>
<reference evidence="6" key="1">
    <citation type="submission" date="2009-11" db="EMBL/GenBank/DDBJ databases">
        <title>The complete chromosome 1 of Sphaerobacter thermophilus DSM 20745.</title>
        <authorList>
            <person name="Lucas S."/>
            <person name="Copeland A."/>
            <person name="Lapidus A."/>
            <person name="Glavina del Rio T."/>
            <person name="Dalin E."/>
            <person name="Tice H."/>
            <person name="Bruce D."/>
            <person name="Goodwin L."/>
            <person name="Pitluck S."/>
            <person name="Kyrpides N."/>
            <person name="Mavromatis K."/>
            <person name="Ivanova N."/>
            <person name="Mikhailova N."/>
            <person name="LaButti K.M."/>
            <person name="Clum A."/>
            <person name="Sun H.I."/>
            <person name="Brettin T."/>
            <person name="Detter J.C."/>
            <person name="Han C."/>
            <person name="Larimer F."/>
            <person name="Land M."/>
            <person name="Hauser L."/>
            <person name="Markowitz V."/>
            <person name="Cheng J.F."/>
            <person name="Hugenholtz P."/>
            <person name="Woyke T."/>
            <person name="Wu D."/>
            <person name="Steenblock K."/>
            <person name="Schneider S."/>
            <person name="Pukall R."/>
            <person name="Goeker M."/>
            <person name="Klenk H.P."/>
            <person name="Eisen J.A."/>
        </authorList>
    </citation>
    <scope>NUCLEOTIDE SEQUENCE [LARGE SCALE GENOMIC DNA]</scope>
    <source>
        <strain evidence="6">ATCC 49802 / DSM 20745 / S 6022</strain>
    </source>
</reference>
<keyword evidence="5" id="KW-0503">Monooxygenase</keyword>
<dbReference type="InterPro" id="IPR002938">
    <property type="entry name" value="FAD-bd"/>
</dbReference>
<dbReference type="PRINTS" id="PR00420">
    <property type="entry name" value="RNGMNOXGNASE"/>
</dbReference>
<dbReference type="EMBL" id="CP001823">
    <property type="protein sequence ID" value="ACZ38194.1"/>
    <property type="molecule type" value="Genomic_DNA"/>
</dbReference>
<dbReference type="OrthoDB" id="140526at2"/>
<evidence type="ECO:0000259" key="4">
    <source>
        <dbReference type="Pfam" id="PF01494"/>
    </source>
</evidence>
<accession>D1C1S7</accession>
<protein>
    <submittedName>
        <fullName evidence="5">Monooxygenase FAD-binding protein</fullName>
    </submittedName>
</protein>
<dbReference type="KEGG" id="sti:Sthe_0757"/>
<reference evidence="5 6" key="2">
    <citation type="journal article" date="2010" name="Stand. Genomic Sci.">
        <title>Complete genome sequence of Desulfohalobium retbaense type strain (HR(100)).</title>
        <authorList>
            <person name="Spring S."/>
            <person name="Nolan M."/>
            <person name="Lapidus A."/>
            <person name="Glavina Del Rio T."/>
            <person name="Copeland A."/>
            <person name="Tice H."/>
            <person name="Cheng J.F."/>
            <person name="Lucas S."/>
            <person name="Land M."/>
            <person name="Chen F."/>
            <person name="Bruce D."/>
            <person name="Goodwin L."/>
            <person name="Pitluck S."/>
            <person name="Ivanova N."/>
            <person name="Mavromatis K."/>
            <person name="Mikhailova N."/>
            <person name="Pati A."/>
            <person name="Chen A."/>
            <person name="Palaniappan K."/>
            <person name="Hauser L."/>
            <person name="Chang Y.J."/>
            <person name="Jeffries C.D."/>
            <person name="Munk C."/>
            <person name="Kiss H."/>
            <person name="Chain P."/>
            <person name="Han C."/>
            <person name="Brettin T."/>
            <person name="Detter J.C."/>
            <person name="Schuler E."/>
            <person name="Goker M."/>
            <person name="Rohde M."/>
            <person name="Bristow J."/>
            <person name="Eisen J.A."/>
            <person name="Markowitz V."/>
            <person name="Hugenholtz P."/>
            <person name="Kyrpides N.C."/>
            <person name="Klenk H.P."/>
        </authorList>
    </citation>
    <scope>NUCLEOTIDE SEQUENCE [LARGE SCALE GENOMIC DNA]</scope>
    <source>
        <strain evidence="6">ATCC 49802 / DSM 20745 / S 6022</strain>
    </source>
</reference>
<dbReference type="Gene3D" id="3.40.30.120">
    <property type="match status" value="1"/>
</dbReference>
<dbReference type="SUPFAM" id="SSF51905">
    <property type="entry name" value="FAD/NAD(P)-binding domain"/>
    <property type="match status" value="1"/>
</dbReference>
<evidence type="ECO:0000256" key="2">
    <source>
        <dbReference type="ARBA" id="ARBA00022630"/>
    </source>
</evidence>
<dbReference type="PANTHER" id="PTHR43004:SF19">
    <property type="entry name" value="BINDING MONOOXYGENASE, PUTATIVE (JCVI)-RELATED"/>
    <property type="match status" value="1"/>
</dbReference>
<keyword evidence="2" id="KW-0285">Flavoprotein</keyword>
<evidence type="ECO:0000313" key="5">
    <source>
        <dbReference type="EMBL" id="ACZ38194.1"/>
    </source>
</evidence>
<evidence type="ECO:0000256" key="1">
    <source>
        <dbReference type="ARBA" id="ARBA00001974"/>
    </source>
</evidence>
<dbReference type="Gene3D" id="3.50.50.60">
    <property type="entry name" value="FAD/NAD(P)-binding domain"/>
    <property type="match status" value="1"/>
</dbReference>
<dbReference type="PANTHER" id="PTHR43004">
    <property type="entry name" value="TRK SYSTEM POTASSIUM UPTAKE PROTEIN"/>
    <property type="match status" value="1"/>
</dbReference>
<dbReference type="GO" id="GO:0016709">
    <property type="term" value="F:oxidoreductase activity, acting on paired donors, with incorporation or reduction of molecular oxygen, NAD(P)H as one donor, and incorporation of one atom of oxygen"/>
    <property type="evidence" value="ECO:0007669"/>
    <property type="project" value="UniProtKB-ARBA"/>
</dbReference>
<evidence type="ECO:0000313" key="6">
    <source>
        <dbReference type="Proteomes" id="UP000002027"/>
    </source>
</evidence>
<name>D1C1S7_SPHTD</name>
<dbReference type="InParanoid" id="D1C1S7"/>
<dbReference type="Gene3D" id="3.30.70.2450">
    <property type="match status" value="1"/>
</dbReference>
<dbReference type="STRING" id="479434.Sthe_0757"/>
<dbReference type="FunCoup" id="D1C1S7">
    <property type="interactions" value="334"/>
</dbReference>
<dbReference type="Pfam" id="PF01494">
    <property type="entry name" value="FAD_binding_3"/>
    <property type="match status" value="1"/>
</dbReference>
<dbReference type="GO" id="GO:0071949">
    <property type="term" value="F:FAD binding"/>
    <property type="evidence" value="ECO:0007669"/>
    <property type="project" value="InterPro"/>
</dbReference>
<dbReference type="Proteomes" id="UP000002027">
    <property type="component" value="Chromosome 1"/>
</dbReference>